<keyword evidence="2" id="KW-1185">Reference proteome</keyword>
<dbReference type="NCBIfam" id="TIGR03624">
    <property type="entry name" value="putative hydrolase"/>
    <property type="match status" value="1"/>
</dbReference>
<name>A0ABT9NGY5_9ACTO</name>
<comment type="caution">
    <text evidence="1">The sequence shown here is derived from an EMBL/GenBank/DDBJ whole genome shotgun (WGS) entry which is preliminary data.</text>
</comment>
<reference evidence="1 2" key="1">
    <citation type="submission" date="2023-07" db="EMBL/GenBank/DDBJ databases">
        <title>Sequencing the genomes of 1000 actinobacteria strains.</title>
        <authorList>
            <person name="Klenk H.-P."/>
        </authorList>
    </citation>
    <scope>NUCLEOTIDE SEQUENCE [LARGE SCALE GENOMIC DNA]</scope>
    <source>
        <strain evidence="1 2">DSM 17163</strain>
    </source>
</reference>
<dbReference type="EMBL" id="JAUSQX010000001">
    <property type="protein sequence ID" value="MDP9806635.1"/>
    <property type="molecule type" value="Genomic_DNA"/>
</dbReference>
<dbReference type="NCBIfam" id="TIGR03883">
    <property type="entry name" value="DUF2342_F420"/>
    <property type="match status" value="1"/>
</dbReference>
<gene>
    <name evidence="1" type="ORF">J2S70_001217</name>
</gene>
<dbReference type="Gene3D" id="1.20.150.30">
    <property type="entry name" value="Zincin-like metallopeptidase, N-terminal domain"/>
    <property type="match status" value="1"/>
</dbReference>
<accession>A0ABT9NGY5</accession>
<evidence type="ECO:0000313" key="2">
    <source>
        <dbReference type="Proteomes" id="UP001243212"/>
    </source>
</evidence>
<dbReference type="PANTHER" id="PTHR39420:SF1">
    <property type="entry name" value="HYDROLASE"/>
    <property type="match status" value="1"/>
</dbReference>
<dbReference type="InterPro" id="IPR022454">
    <property type="entry name" value="CHP03883_F420-assoc"/>
</dbReference>
<proteinExistence type="predicted"/>
<organism evidence="1 2">
    <name type="scientific">Trueperella bonasi</name>
    <dbReference type="NCBI Taxonomy" id="312286"/>
    <lineage>
        <taxon>Bacteria</taxon>
        <taxon>Bacillati</taxon>
        <taxon>Actinomycetota</taxon>
        <taxon>Actinomycetes</taxon>
        <taxon>Actinomycetales</taxon>
        <taxon>Actinomycetaceae</taxon>
        <taxon>Trueperella</taxon>
    </lineage>
</organism>
<protein>
    <submittedName>
        <fullName evidence="1">Coenzyme F420 biosynthesis associated uncharacterized protein</fullName>
    </submittedName>
</protein>
<evidence type="ECO:0000313" key="1">
    <source>
        <dbReference type="EMBL" id="MDP9806635.1"/>
    </source>
</evidence>
<dbReference type="Pfam" id="PF10103">
    <property type="entry name" value="Zincin_2"/>
    <property type="match status" value="1"/>
</dbReference>
<dbReference type="SUPFAM" id="SSF55486">
    <property type="entry name" value="Metalloproteases ('zincins'), catalytic domain"/>
    <property type="match status" value="1"/>
</dbReference>
<dbReference type="InterPro" id="IPR042271">
    <property type="entry name" value="Zinicin_2_N"/>
</dbReference>
<sequence length="293" mass="31746">MSEAKAQAVVDDLRAQAELAPTLVAQMTELSEAAERASNTEVLVVDRAAWAAAAAVSIEAMLPPGSDMLGTGELALVLSAISPRILGQFDPYSSGDGRLYLVAPNVAAFRESYNLDQRDLALWVAVHELTHAVQFAAAPWLKDEIIRRAHLLLGLDDGVTESKGAGAEHSESADSHGESVSKLLEEVTAIMSLLEGHAEYAMNRVPRQRMLGRDRIIQAMADRRANKNPLIALISKRIGAADKLKQYTGGEKFVEAVIDRAGMEVFNLVWERSENLPTAAEIKDPAAWIKRVG</sequence>
<dbReference type="InterPro" id="IPR018766">
    <property type="entry name" value="Zinicin_2"/>
</dbReference>
<dbReference type="Proteomes" id="UP001243212">
    <property type="component" value="Unassembled WGS sequence"/>
</dbReference>
<dbReference type="PANTHER" id="PTHR39420">
    <property type="match status" value="1"/>
</dbReference>